<dbReference type="Pfam" id="PF00078">
    <property type="entry name" value="RVT_1"/>
    <property type="match status" value="1"/>
</dbReference>
<name>A0A074ZAI0_OPIVI</name>
<organism evidence="4 5">
    <name type="scientific">Opisthorchis viverrini</name>
    <name type="common">Southeast Asian liver fluke</name>
    <dbReference type="NCBI Taxonomy" id="6198"/>
    <lineage>
        <taxon>Eukaryota</taxon>
        <taxon>Metazoa</taxon>
        <taxon>Spiralia</taxon>
        <taxon>Lophotrochozoa</taxon>
        <taxon>Platyhelminthes</taxon>
        <taxon>Trematoda</taxon>
        <taxon>Digenea</taxon>
        <taxon>Opisthorchiida</taxon>
        <taxon>Opisthorchiata</taxon>
        <taxon>Opisthorchiidae</taxon>
        <taxon>Opisthorchis</taxon>
    </lineage>
</organism>
<dbReference type="KEGG" id="ovi:T265_11175"/>
<dbReference type="CDD" id="cd01650">
    <property type="entry name" value="RT_nLTR_like"/>
    <property type="match status" value="1"/>
</dbReference>
<feature type="region of interest" description="Disordered" evidence="2">
    <location>
        <begin position="700"/>
        <end position="733"/>
    </location>
</feature>
<dbReference type="SUPFAM" id="SSF56672">
    <property type="entry name" value="DNA/RNA polymerases"/>
    <property type="match status" value="1"/>
</dbReference>
<dbReference type="OrthoDB" id="1060785at2759"/>
<protein>
    <recommendedName>
        <fullName evidence="3">Reverse transcriptase domain-containing protein</fullName>
    </recommendedName>
</protein>
<dbReference type="Proteomes" id="UP000054324">
    <property type="component" value="Unassembled WGS sequence"/>
</dbReference>
<dbReference type="RefSeq" id="XP_009176027.1">
    <property type="nucleotide sequence ID" value="XM_009177763.1"/>
</dbReference>
<feature type="compositionally biased region" description="Polar residues" evidence="2">
    <location>
        <begin position="104"/>
        <end position="117"/>
    </location>
</feature>
<feature type="domain" description="Reverse transcriptase" evidence="3">
    <location>
        <begin position="222"/>
        <end position="377"/>
    </location>
</feature>
<dbReference type="EMBL" id="KL597077">
    <property type="protein sequence ID" value="KER20220.1"/>
    <property type="molecule type" value="Genomic_DNA"/>
</dbReference>
<sequence>MRTHTGTWLPPLGTVLGILPLARPKRWISDRTVAPLKSRRNISACPEHNPVRRDIKRQVKVSVRADREVWWIQKAKEMEKAQKAGNTRRLFQLIRTTGPRKPPVSQTTKHQNGTTISNKESLDGCAEYFEQELLWPPDGTHPELTGEVEPWTVNLEPPTASEVHDFIRSPKATETLVRMTSHLHCSKTESKPSVLSDLFACIWEKESVPDNWGKSAIVPIFKKGELIECGNHRGISWTRLLASLVFRRLTVAHEILTREQRAGFRPGGGCVDQIFTLRQVLEQRHTYKRPTILVFLDFQGTFDSIDRSVLETLAHQGLPRKFVNIIRSLYSQTSGRVRMYGELCKSFRTQSGVRQGCPLSPFLFNFVIDKIMRRTLEGLQNPDVQIACEENLVWAPWQYPSPRTTMTYTPNNILMPHRPSRGAISRVALLAAYRKPPLATWQYPSPRVSFVWHDVIMPLPKHTVQPVRISQVSVPADVDNELEFVSNATLCNLMRQLASISQLATNMFEELTSELSNLAERTMRLQNRLVTLQADVQSMQAGDEDLTANTPPVQLAPFTSKKPADSRVLSRHTIPPSMRACYDRADAPPPLEQMDELRDDNRVSMKLFSDPDFFFDLWSQKMLQDPRHKGPRRKGGKTKTKGVANKNAISKPQIVIQQTGVGGNYVPGQTVPVLNTGSGLKPVTSPLVNNYVGKPVPQIAQQPQQQSMEHTLPPPPPPPTLSQSPVSPNYSSCQTSVISNGISSDKLVNNAGYPQTIAAHSVHQVNGHSSVPNCPPSQISYHPVHATNPPQHPPPPPLPSDVAFNNLDGHAIAQTKGYPSPPKDLNVPNSLEEVRFPLPAPSFFSAEQQHVGASSPGNVSRIQIIAFIFIVNSFVTSKNSFCLLIKWLLICLLRLPIELQTFRHHTRKHHKCAVGWVSCDNVILSLYRFVKLGQSSISCRRKPYFLCGFLRISYSLPLLQFCASEFPCLRYHNTHVPEQ</sequence>
<evidence type="ECO:0000313" key="4">
    <source>
        <dbReference type="EMBL" id="KER20220.1"/>
    </source>
</evidence>
<dbReference type="Gene3D" id="1.20.5.340">
    <property type="match status" value="1"/>
</dbReference>
<evidence type="ECO:0000256" key="2">
    <source>
        <dbReference type="SAM" id="MobiDB-lite"/>
    </source>
</evidence>
<proteinExistence type="predicted"/>
<evidence type="ECO:0000313" key="5">
    <source>
        <dbReference type="Proteomes" id="UP000054324"/>
    </source>
</evidence>
<feature type="compositionally biased region" description="Polar residues" evidence="2">
    <location>
        <begin position="764"/>
        <end position="780"/>
    </location>
</feature>
<dbReference type="InterPro" id="IPR043502">
    <property type="entry name" value="DNA/RNA_pol_sf"/>
</dbReference>
<keyword evidence="5" id="KW-1185">Reference proteome</keyword>
<feature type="region of interest" description="Disordered" evidence="2">
    <location>
        <begin position="764"/>
        <end position="798"/>
    </location>
</feature>
<dbReference type="PANTHER" id="PTHR19446">
    <property type="entry name" value="REVERSE TRANSCRIPTASES"/>
    <property type="match status" value="1"/>
</dbReference>
<reference evidence="4 5" key="1">
    <citation type="submission" date="2013-11" db="EMBL/GenBank/DDBJ databases">
        <title>Opisthorchis viverrini - life in the bile duct.</title>
        <authorList>
            <person name="Young N.D."/>
            <person name="Nagarajan N."/>
            <person name="Lin S.J."/>
            <person name="Korhonen P.K."/>
            <person name="Jex A.R."/>
            <person name="Hall R.S."/>
            <person name="Safavi-Hemami H."/>
            <person name="Kaewkong W."/>
            <person name="Bertrand D."/>
            <person name="Gao S."/>
            <person name="Seet Q."/>
            <person name="Wongkham S."/>
            <person name="Teh B.T."/>
            <person name="Wongkham C."/>
            <person name="Intapan P.M."/>
            <person name="Maleewong W."/>
            <person name="Yang X."/>
            <person name="Hu M."/>
            <person name="Wang Z."/>
            <person name="Hofmann A."/>
            <person name="Sternberg P.W."/>
            <person name="Tan P."/>
            <person name="Wang J."/>
            <person name="Gasser R.B."/>
        </authorList>
    </citation>
    <scope>NUCLEOTIDE SEQUENCE [LARGE SCALE GENOMIC DNA]</scope>
</reference>
<dbReference type="InterPro" id="IPR000477">
    <property type="entry name" value="RT_dom"/>
</dbReference>
<feature type="region of interest" description="Disordered" evidence="2">
    <location>
        <begin position="97"/>
        <end position="117"/>
    </location>
</feature>
<dbReference type="CTD" id="20325343"/>
<accession>A0A074ZAI0</accession>
<keyword evidence="1" id="KW-0175">Coiled coil</keyword>
<feature type="coiled-coil region" evidence="1">
    <location>
        <begin position="508"/>
        <end position="535"/>
    </location>
</feature>
<dbReference type="STRING" id="6198.A0A074ZAI0"/>
<feature type="region of interest" description="Disordered" evidence="2">
    <location>
        <begin position="544"/>
        <end position="568"/>
    </location>
</feature>
<dbReference type="Gene3D" id="6.10.280.150">
    <property type="match status" value="1"/>
</dbReference>
<dbReference type="AlphaFoldDB" id="A0A074ZAI0"/>
<feature type="compositionally biased region" description="Polar residues" evidence="2">
    <location>
        <begin position="721"/>
        <end position="733"/>
    </location>
</feature>
<evidence type="ECO:0000259" key="3">
    <source>
        <dbReference type="Pfam" id="PF00078"/>
    </source>
</evidence>
<gene>
    <name evidence="4" type="ORF">T265_11175</name>
</gene>
<evidence type="ECO:0000256" key="1">
    <source>
        <dbReference type="SAM" id="Coils"/>
    </source>
</evidence>
<dbReference type="GeneID" id="20325343"/>